<organism evidence="3 4">
    <name type="scientific">Conexibacter arvalis</name>
    <dbReference type="NCBI Taxonomy" id="912552"/>
    <lineage>
        <taxon>Bacteria</taxon>
        <taxon>Bacillati</taxon>
        <taxon>Actinomycetota</taxon>
        <taxon>Thermoleophilia</taxon>
        <taxon>Solirubrobacterales</taxon>
        <taxon>Conexibacteraceae</taxon>
        <taxon>Conexibacter</taxon>
    </lineage>
</organism>
<dbReference type="FunFam" id="3.20.20.30:FF:000002">
    <property type="entry name" value="LLM class flavin-dependent oxidoreductase"/>
    <property type="match status" value="1"/>
</dbReference>
<proteinExistence type="predicted"/>
<evidence type="ECO:0000313" key="3">
    <source>
        <dbReference type="EMBL" id="MBB4663477.1"/>
    </source>
</evidence>
<keyword evidence="4" id="KW-1185">Reference proteome</keyword>
<comment type="caution">
    <text evidence="3">The sequence shown here is derived from an EMBL/GenBank/DDBJ whole genome shotgun (WGS) entry which is preliminary data.</text>
</comment>
<dbReference type="SUPFAM" id="SSF51679">
    <property type="entry name" value="Bacterial luciferase-like"/>
    <property type="match status" value="1"/>
</dbReference>
<gene>
    <name evidence="3" type="ORF">BDZ31_003072</name>
</gene>
<evidence type="ECO:0000313" key="4">
    <source>
        <dbReference type="Proteomes" id="UP000585272"/>
    </source>
</evidence>
<reference evidence="3 4" key="1">
    <citation type="submission" date="2020-08" db="EMBL/GenBank/DDBJ databases">
        <title>Genomic Encyclopedia of Archaeal and Bacterial Type Strains, Phase II (KMG-II): from individual species to whole genera.</title>
        <authorList>
            <person name="Goeker M."/>
        </authorList>
    </citation>
    <scope>NUCLEOTIDE SEQUENCE [LARGE SCALE GENOMIC DNA]</scope>
    <source>
        <strain evidence="3 4">DSM 23288</strain>
    </source>
</reference>
<feature type="domain" description="Luciferase-like" evidence="2">
    <location>
        <begin position="18"/>
        <end position="307"/>
    </location>
</feature>
<sequence length="369" mass="38931">MSAEQRVLPPVSVLDLVPVTDDGSPGEALQRSLDLARHAERLGYTRYWVAEHHNMPGIASAATAVVIGHLAAGTETIRVGAGGIMLPNHAPLTVAEQFGTLDALYPGRIDLGLGRAPGTDQLTVQALRRDPSRADDFPREVQELRAFLGPVEPGQPVQAVPGGGSEVPVWILGSSTFGAQLAALLGLPYAFASHFAPDALHEALRLYRERFAPSEQLARPHAMIGVNVVVAESDAEARRLFTTIQQGFADLRRGRPGRYKAPIDDIEAYWSPVEKAQASHMLRYAVVGAPETVRAGLDALVAETGADELMVVSAIHDHAARVRSYELLAELAGLDGPVDPAKAPGDDRIAARTAAAATASGAGDAQAAA</sequence>
<dbReference type="InterPro" id="IPR011251">
    <property type="entry name" value="Luciferase-like_dom"/>
</dbReference>
<accession>A0A840IEP6</accession>
<dbReference type="InterPro" id="IPR036661">
    <property type="entry name" value="Luciferase-like_sf"/>
</dbReference>
<evidence type="ECO:0000259" key="2">
    <source>
        <dbReference type="Pfam" id="PF00296"/>
    </source>
</evidence>
<dbReference type="PANTHER" id="PTHR30137">
    <property type="entry name" value="LUCIFERASE-LIKE MONOOXYGENASE"/>
    <property type="match status" value="1"/>
</dbReference>
<dbReference type="AlphaFoldDB" id="A0A840IEP6"/>
<dbReference type="EMBL" id="JACHNU010000004">
    <property type="protein sequence ID" value="MBB4663477.1"/>
    <property type="molecule type" value="Genomic_DNA"/>
</dbReference>
<dbReference type="InterPro" id="IPR019949">
    <property type="entry name" value="CmoO-like"/>
</dbReference>
<evidence type="ECO:0000256" key="1">
    <source>
        <dbReference type="ARBA" id="ARBA00007789"/>
    </source>
</evidence>
<dbReference type="CDD" id="cd00347">
    <property type="entry name" value="Flavin_utilizing_monoxygenases"/>
    <property type="match status" value="1"/>
</dbReference>
<dbReference type="NCBIfam" id="TIGR03558">
    <property type="entry name" value="oxido_grp_1"/>
    <property type="match status" value="1"/>
</dbReference>
<protein>
    <submittedName>
        <fullName evidence="3">Luciferase family oxidoreductase group 1</fullName>
    </submittedName>
</protein>
<dbReference type="Gene3D" id="3.20.20.30">
    <property type="entry name" value="Luciferase-like domain"/>
    <property type="match status" value="1"/>
</dbReference>
<dbReference type="InterPro" id="IPR050766">
    <property type="entry name" value="Bact_Lucif_Oxidored"/>
</dbReference>
<name>A0A840IEP6_9ACTN</name>
<comment type="similarity">
    <text evidence="1">To bacterial alkanal monooxygenase alpha and beta chains.</text>
</comment>
<dbReference type="GO" id="GO:0016705">
    <property type="term" value="F:oxidoreductase activity, acting on paired donors, with incorporation or reduction of molecular oxygen"/>
    <property type="evidence" value="ECO:0007669"/>
    <property type="project" value="InterPro"/>
</dbReference>
<dbReference type="Proteomes" id="UP000585272">
    <property type="component" value="Unassembled WGS sequence"/>
</dbReference>
<dbReference type="GO" id="GO:0005829">
    <property type="term" value="C:cytosol"/>
    <property type="evidence" value="ECO:0007669"/>
    <property type="project" value="TreeGrafter"/>
</dbReference>
<dbReference type="Pfam" id="PF00296">
    <property type="entry name" value="Bac_luciferase"/>
    <property type="match status" value="1"/>
</dbReference>
<dbReference type="RefSeq" id="WP_183343205.1">
    <property type="nucleotide sequence ID" value="NZ_JACHNU010000004.1"/>
</dbReference>
<dbReference type="PANTHER" id="PTHR30137:SF6">
    <property type="entry name" value="LUCIFERASE-LIKE MONOOXYGENASE"/>
    <property type="match status" value="1"/>
</dbReference>